<dbReference type="Proteomes" id="UP000075880">
    <property type="component" value="Unassembled WGS sequence"/>
</dbReference>
<accession>A0AAG5CSA8</accession>
<name>A0AAG5CSA8_ANOAO</name>
<dbReference type="AlphaFoldDB" id="A0AAG5CSA8"/>
<proteinExistence type="predicted"/>
<sequence>NRVVYSEKNPSLWHRSLLRLCLCVAGGHRRLRVTLEDKIISQHDQQHHGNHVQAVHLIRGHVARRRTQIAQPLAGDYLLDPEDGPIERRLRLRSEANRQLFGTCSITTNENKRCERDRWSRPGSFRSSSHLLPGLIQEFIHRLFQGFRVQFGRRYADSDAGYLHAAHVRELICEEWHPNDGNSIPSGLLQAEQPSVAHQELRAAIGQHCRLRYPRGHQHIRRHRHLFSVRVLPDKAVLGRTAEQLQQLTVHFRSEHFALHVCAEAEHDHAPAGARHELFHHLWQGKGAAQCIDGSKILHTFFLLPKRRENYRRYFFGSFYMQSAHLHHVRRKELIEVKRMIAVHQHQLRASFQQLHMRQISALEDALHALVLVRHVNLLPVEHIERPVERVLHPLDERHLRAEAGRRVWHVRWVERNVR</sequence>
<protein>
    <submittedName>
        <fullName evidence="1">Uncharacterized protein</fullName>
    </submittedName>
</protein>
<reference evidence="1" key="1">
    <citation type="submission" date="2024-04" db="UniProtKB">
        <authorList>
            <consortium name="EnsemblMetazoa"/>
        </authorList>
    </citation>
    <scope>IDENTIFICATION</scope>
    <source>
        <strain evidence="1">EBRO</strain>
    </source>
</reference>
<dbReference type="EnsemblMetazoa" id="ENSAATROPT001534">
    <property type="protein sequence ID" value="ENSAATROPP001478"/>
    <property type="gene ID" value="ENSAATROPG001217"/>
</dbReference>
<evidence type="ECO:0000313" key="2">
    <source>
        <dbReference type="Proteomes" id="UP000075880"/>
    </source>
</evidence>
<keyword evidence="2" id="KW-1185">Reference proteome</keyword>
<organism evidence="1 2">
    <name type="scientific">Anopheles atroparvus</name>
    <name type="common">European mosquito</name>
    <dbReference type="NCBI Taxonomy" id="41427"/>
    <lineage>
        <taxon>Eukaryota</taxon>
        <taxon>Metazoa</taxon>
        <taxon>Ecdysozoa</taxon>
        <taxon>Arthropoda</taxon>
        <taxon>Hexapoda</taxon>
        <taxon>Insecta</taxon>
        <taxon>Pterygota</taxon>
        <taxon>Neoptera</taxon>
        <taxon>Endopterygota</taxon>
        <taxon>Diptera</taxon>
        <taxon>Nematocera</taxon>
        <taxon>Culicoidea</taxon>
        <taxon>Culicidae</taxon>
        <taxon>Anophelinae</taxon>
        <taxon>Anopheles</taxon>
    </lineage>
</organism>
<evidence type="ECO:0000313" key="1">
    <source>
        <dbReference type="EnsemblMetazoa" id="ENSAATROPP001478"/>
    </source>
</evidence>